<evidence type="ECO:0000256" key="14">
    <source>
        <dbReference type="PROSITE-ProRule" id="PRU01360"/>
    </source>
</evidence>
<dbReference type="Gene3D" id="2.40.170.20">
    <property type="entry name" value="TonB-dependent receptor, beta-barrel domain"/>
    <property type="match status" value="1"/>
</dbReference>
<dbReference type="AlphaFoldDB" id="A0A1G6GMM2"/>
<proteinExistence type="inferred from homology"/>
<dbReference type="GO" id="GO:0038023">
    <property type="term" value="F:signaling receptor activity"/>
    <property type="evidence" value="ECO:0007669"/>
    <property type="project" value="InterPro"/>
</dbReference>
<dbReference type="Pfam" id="PF00593">
    <property type="entry name" value="TonB_dep_Rec_b-barrel"/>
    <property type="match status" value="1"/>
</dbReference>
<evidence type="ECO:0000256" key="16">
    <source>
        <dbReference type="SAM" id="SignalP"/>
    </source>
</evidence>
<dbReference type="InterPro" id="IPR039426">
    <property type="entry name" value="TonB-dep_rcpt-like"/>
</dbReference>
<dbReference type="GO" id="GO:0015344">
    <property type="term" value="F:siderophore uptake transmembrane transporter activity"/>
    <property type="evidence" value="ECO:0007669"/>
    <property type="project" value="TreeGrafter"/>
</dbReference>
<dbReference type="InterPro" id="IPR036942">
    <property type="entry name" value="Beta-barrel_TonB_sf"/>
</dbReference>
<dbReference type="PANTHER" id="PTHR32552">
    <property type="entry name" value="FERRICHROME IRON RECEPTOR-RELATED"/>
    <property type="match status" value="1"/>
</dbReference>
<evidence type="ECO:0000256" key="3">
    <source>
        <dbReference type="ARBA" id="ARBA00022448"/>
    </source>
</evidence>
<feature type="domain" description="TonB-dependent receptor plug" evidence="18">
    <location>
        <begin position="55"/>
        <end position="150"/>
    </location>
</feature>
<dbReference type="OrthoDB" id="127311at2"/>
<evidence type="ECO:0000256" key="6">
    <source>
        <dbReference type="ARBA" id="ARBA00022692"/>
    </source>
</evidence>
<evidence type="ECO:0000256" key="11">
    <source>
        <dbReference type="ARBA" id="ARBA00023136"/>
    </source>
</evidence>
<evidence type="ECO:0000256" key="8">
    <source>
        <dbReference type="ARBA" id="ARBA00023004"/>
    </source>
</evidence>
<evidence type="ECO:0000256" key="12">
    <source>
        <dbReference type="ARBA" id="ARBA00023170"/>
    </source>
</evidence>
<evidence type="ECO:0000313" key="19">
    <source>
        <dbReference type="EMBL" id="SDB82965.1"/>
    </source>
</evidence>
<dbReference type="NCBIfam" id="TIGR01783">
    <property type="entry name" value="TonB-siderophor"/>
    <property type="match status" value="1"/>
</dbReference>
<dbReference type="RefSeq" id="WP_092746647.1">
    <property type="nucleotide sequence ID" value="NZ_FMYL01000001.1"/>
</dbReference>
<evidence type="ECO:0000256" key="13">
    <source>
        <dbReference type="ARBA" id="ARBA00023237"/>
    </source>
</evidence>
<keyword evidence="5" id="KW-0410">Iron transport</keyword>
<keyword evidence="10 15" id="KW-0798">TonB box</keyword>
<dbReference type="InterPro" id="IPR000531">
    <property type="entry name" value="Beta-barrel_TonB"/>
</dbReference>
<keyword evidence="12 19" id="KW-0675">Receptor</keyword>
<dbReference type="GO" id="GO:0015891">
    <property type="term" value="P:siderophore transport"/>
    <property type="evidence" value="ECO:0007669"/>
    <property type="project" value="InterPro"/>
</dbReference>
<dbReference type="EMBL" id="FMYL01000001">
    <property type="protein sequence ID" value="SDB82965.1"/>
    <property type="molecule type" value="Genomic_DNA"/>
</dbReference>
<dbReference type="CDD" id="cd01347">
    <property type="entry name" value="ligand_gated_channel"/>
    <property type="match status" value="1"/>
</dbReference>
<evidence type="ECO:0000313" key="20">
    <source>
        <dbReference type="Proteomes" id="UP000242501"/>
    </source>
</evidence>
<keyword evidence="8" id="KW-0408">Iron</keyword>
<name>A0A1G6GMM2_9GAMM</name>
<evidence type="ECO:0000256" key="5">
    <source>
        <dbReference type="ARBA" id="ARBA00022496"/>
    </source>
</evidence>
<keyword evidence="13 14" id="KW-0998">Cell outer membrane</keyword>
<evidence type="ECO:0000256" key="15">
    <source>
        <dbReference type="RuleBase" id="RU003357"/>
    </source>
</evidence>
<dbReference type="Gene3D" id="2.170.130.10">
    <property type="entry name" value="TonB-dependent receptor, plug domain"/>
    <property type="match status" value="1"/>
</dbReference>
<protein>
    <submittedName>
        <fullName evidence="19">Catecholate siderophore receptor</fullName>
    </submittedName>
</protein>
<keyword evidence="9" id="KW-0406">Ion transport</keyword>
<dbReference type="InterPro" id="IPR012910">
    <property type="entry name" value="Plug_dom"/>
</dbReference>
<accession>A0A1G6GMM2</accession>
<evidence type="ECO:0000256" key="4">
    <source>
        <dbReference type="ARBA" id="ARBA00022452"/>
    </source>
</evidence>
<dbReference type="FunFam" id="2.170.130.10:FF:000001">
    <property type="entry name" value="Catecholate siderophore TonB-dependent receptor"/>
    <property type="match status" value="1"/>
</dbReference>
<dbReference type="InterPro" id="IPR037066">
    <property type="entry name" value="Plug_dom_sf"/>
</dbReference>
<evidence type="ECO:0000256" key="9">
    <source>
        <dbReference type="ARBA" id="ARBA00023065"/>
    </source>
</evidence>
<keyword evidence="11 14" id="KW-0472">Membrane</keyword>
<gene>
    <name evidence="19" type="ORF">SAMN05421733_101398</name>
</gene>
<dbReference type="Proteomes" id="UP000242501">
    <property type="component" value="Unassembled WGS sequence"/>
</dbReference>
<feature type="chain" id="PRO_5017354385" evidence="16">
    <location>
        <begin position="21"/>
        <end position="695"/>
    </location>
</feature>
<organism evidence="19 20">
    <name type="scientific">Acinetobacter boissieri</name>
    <dbReference type="NCBI Taxonomy" id="1219383"/>
    <lineage>
        <taxon>Bacteria</taxon>
        <taxon>Pseudomonadati</taxon>
        <taxon>Pseudomonadota</taxon>
        <taxon>Gammaproteobacteria</taxon>
        <taxon>Moraxellales</taxon>
        <taxon>Moraxellaceae</taxon>
        <taxon>Acinetobacter</taxon>
    </lineage>
</organism>
<evidence type="ECO:0000256" key="2">
    <source>
        <dbReference type="ARBA" id="ARBA00009810"/>
    </source>
</evidence>
<dbReference type="PROSITE" id="PS52016">
    <property type="entry name" value="TONB_DEPENDENT_REC_3"/>
    <property type="match status" value="1"/>
</dbReference>
<feature type="domain" description="TonB-dependent receptor-like beta-barrel" evidence="17">
    <location>
        <begin position="222"/>
        <end position="662"/>
    </location>
</feature>
<evidence type="ECO:0000256" key="7">
    <source>
        <dbReference type="ARBA" id="ARBA00022729"/>
    </source>
</evidence>
<keyword evidence="4 14" id="KW-1134">Transmembrane beta strand</keyword>
<evidence type="ECO:0000259" key="18">
    <source>
        <dbReference type="Pfam" id="PF07715"/>
    </source>
</evidence>
<keyword evidence="7 16" id="KW-0732">Signal</keyword>
<dbReference type="SUPFAM" id="SSF56935">
    <property type="entry name" value="Porins"/>
    <property type="match status" value="1"/>
</dbReference>
<dbReference type="Pfam" id="PF07715">
    <property type="entry name" value="Plug"/>
    <property type="match status" value="1"/>
</dbReference>
<feature type="signal peptide" evidence="16">
    <location>
        <begin position="1"/>
        <end position="20"/>
    </location>
</feature>
<keyword evidence="20" id="KW-1185">Reference proteome</keyword>
<comment type="subcellular location">
    <subcellularLocation>
        <location evidence="1 14">Cell outer membrane</location>
        <topology evidence="1 14">Multi-pass membrane protein</topology>
    </subcellularLocation>
</comment>
<sequence length="695" mass="76242">MKKTILFISILSSLSGAGYAAQVESLPTIQTKADKLTLKQQMTQSSTATKGTLPLKDVPQTVNVIPQEVLKEQGVTSMQGALQNVPGVGFSTGDGQRDQVSIRGFNSVYDSYVDGFRDDAMYYRDLSNTDRIEVVKGPASVLYGRGSAGGLINRVTKKPTAQTVREVALIGNTLGQRRAQIDINQPITDTVKARLTGAVENSGGYRDHAFLERQAVAPSILWDISDKTKLLVQADYLHDNRLADQGFPRNPGTNQPLALNPKVYLGPANVKEAANTDTEVKSATVTLDHQFDDVWKYHGVVHAYTYSLDRQLPDSKYDNKTNTLSISQNRRFRNEKGVATQQEISGKFNTASIEHNVLVGVELSHQNKNDKVFASSVSSNLDINNIVLPVWTPVSTVTPSTISQNNSTNKALYVQDLMSLSEQLKMLVGARYDILDQKRSTFVQKTNKMTPYNRTDYKVSPRIGLVYEPVDNLSLYASYNQSFQPLSDALAVYNNLSSLQPTQTKSYEVGAKWDITPDYNVSLSIFNTTQNNILQADPSNSQVAVVAGEQRTKGFEISTVGQITNKLSVLAGYAYLDSKITKSVLSAVPVGNTAALSPTSAANIWVKYTFDDNWYAAIGGRAQTSQYASSANKLKLPGYTVANASVGYNTEHYDIGLNINNIFDRHYFASAHGLSDQGALIGNPVNAQLSLRYRF</sequence>
<reference evidence="20" key="1">
    <citation type="submission" date="2016-09" db="EMBL/GenBank/DDBJ databases">
        <authorList>
            <person name="Varghese N."/>
            <person name="Submissions S."/>
        </authorList>
    </citation>
    <scope>NUCLEOTIDE SEQUENCE [LARGE SCALE GENOMIC DNA]</scope>
    <source>
        <strain evidence="20">ANC 4422</strain>
    </source>
</reference>
<dbReference type="GO" id="GO:0009279">
    <property type="term" value="C:cell outer membrane"/>
    <property type="evidence" value="ECO:0007669"/>
    <property type="project" value="UniProtKB-SubCell"/>
</dbReference>
<dbReference type="InterPro" id="IPR010105">
    <property type="entry name" value="TonB_sidphr_rcpt"/>
</dbReference>
<evidence type="ECO:0000259" key="17">
    <source>
        <dbReference type="Pfam" id="PF00593"/>
    </source>
</evidence>
<evidence type="ECO:0000256" key="10">
    <source>
        <dbReference type="ARBA" id="ARBA00023077"/>
    </source>
</evidence>
<comment type="similarity">
    <text evidence="2 14 15">Belongs to the TonB-dependent receptor family.</text>
</comment>
<evidence type="ECO:0000256" key="1">
    <source>
        <dbReference type="ARBA" id="ARBA00004571"/>
    </source>
</evidence>
<dbReference type="PANTHER" id="PTHR32552:SF68">
    <property type="entry name" value="FERRICHROME OUTER MEMBRANE TRANSPORTER_PHAGE RECEPTOR"/>
    <property type="match status" value="1"/>
</dbReference>
<dbReference type="STRING" id="1219383.SAMN05421733_101398"/>
<keyword evidence="3 14" id="KW-0813">Transport</keyword>
<keyword evidence="6 14" id="KW-0812">Transmembrane</keyword>